<name>A0A7G1NJN8_9ACTN</name>
<protein>
    <submittedName>
        <fullName evidence="1">Uncharacterized protein</fullName>
    </submittedName>
</protein>
<dbReference type="Proteomes" id="UP000516373">
    <property type="component" value="Chromosome"/>
</dbReference>
<proteinExistence type="predicted"/>
<accession>A0A7G1NJN8</accession>
<evidence type="ECO:0000313" key="2">
    <source>
        <dbReference type="Proteomes" id="UP000516373"/>
    </source>
</evidence>
<organism evidence="1 2">
    <name type="scientific">Streptomyces tuirus</name>
    <dbReference type="NCBI Taxonomy" id="68278"/>
    <lineage>
        <taxon>Bacteria</taxon>
        <taxon>Bacillati</taxon>
        <taxon>Actinomycetota</taxon>
        <taxon>Actinomycetes</taxon>
        <taxon>Kitasatosporales</taxon>
        <taxon>Streptomycetaceae</taxon>
        <taxon>Streptomyces</taxon>
    </lineage>
</organism>
<evidence type="ECO:0000313" key="1">
    <source>
        <dbReference type="EMBL" id="BCL23463.1"/>
    </source>
</evidence>
<reference evidence="1 2" key="1">
    <citation type="journal article" date="2014" name="Int. J. Syst. Evol. Microbiol.">
        <title>Complete genome sequence of Corynebacterium casei LMG S-19264T (=DSM 44701T), isolated from a smear-ripened cheese.</title>
        <authorList>
            <consortium name="US DOE Joint Genome Institute (JGI-PGF)"/>
            <person name="Walter F."/>
            <person name="Albersmeier A."/>
            <person name="Kalinowski J."/>
            <person name="Ruckert C."/>
        </authorList>
    </citation>
    <scope>NUCLEOTIDE SEQUENCE [LARGE SCALE GENOMIC DNA]</scope>
    <source>
        <strain evidence="1 2">JCM 4255</strain>
    </source>
</reference>
<dbReference type="AlphaFoldDB" id="A0A7G1NJN8"/>
<dbReference type="EMBL" id="AP023439">
    <property type="protein sequence ID" value="BCL23463.1"/>
    <property type="molecule type" value="Genomic_DNA"/>
</dbReference>
<dbReference type="KEGG" id="stui:GCM10017668_53060"/>
<gene>
    <name evidence="1" type="ORF">GCM10017668_53060</name>
</gene>
<dbReference type="RefSeq" id="WP_190902931.1">
    <property type="nucleotide sequence ID" value="NZ_AP023439.1"/>
</dbReference>
<sequence length="290" mass="31664">MPPEIEAADRDRARQLTDEIKTTLTAAWGLIVEAYEMRAWIALGYESWDRYCAEEFDSAQRLRLPREERSGIVTLMRDAGMSLRAIEAATGVSRETVRRDLSGDTVVSPGRGTADPDVLPICGTAGDHEAPTKSTAITGLDGKTYRQESRNAKQTKTAEASRMRKETLRKKEEAERLVGQKAGGFAAKLQSGENLPGEVDKYGRYLRVTVSDAAEACRAAAKAYEELLAAARNVDAVADAEDSFVSTLSGEFTLLKAKGSALHWHAEEFIETAADLAHVLRAGDFPHFGD</sequence>